<dbReference type="EMBL" id="MFPX01000019">
    <property type="protein sequence ID" value="OGH66373.1"/>
    <property type="molecule type" value="Genomic_DNA"/>
</dbReference>
<dbReference type="Proteomes" id="UP000178742">
    <property type="component" value="Unassembled WGS sequence"/>
</dbReference>
<evidence type="ECO:0000256" key="1">
    <source>
        <dbReference type="SAM" id="MobiDB-lite"/>
    </source>
</evidence>
<name>A0A1F6M494_9BACT</name>
<reference evidence="2 3" key="1">
    <citation type="journal article" date="2016" name="Nat. Commun.">
        <title>Thousands of microbial genomes shed light on interconnected biogeochemical processes in an aquifer system.</title>
        <authorList>
            <person name="Anantharaman K."/>
            <person name="Brown C.T."/>
            <person name="Hug L.A."/>
            <person name="Sharon I."/>
            <person name="Castelle C.J."/>
            <person name="Probst A.J."/>
            <person name="Thomas B.C."/>
            <person name="Singh A."/>
            <person name="Wilkins M.J."/>
            <person name="Karaoz U."/>
            <person name="Brodie E.L."/>
            <person name="Williams K.H."/>
            <person name="Hubbard S.S."/>
            <person name="Banfield J.F."/>
        </authorList>
    </citation>
    <scope>NUCLEOTIDE SEQUENCE [LARGE SCALE GENOMIC DNA]</scope>
</reference>
<accession>A0A1F6M494</accession>
<protein>
    <submittedName>
        <fullName evidence="2">Uncharacterized protein</fullName>
    </submittedName>
</protein>
<comment type="caution">
    <text evidence="2">The sequence shown here is derived from an EMBL/GenBank/DDBJ whole genome shotgun (WGS) entry which is preliminary data.</text>
</comment>
<sequence>MSNPEFGTDEKNAAWHPPLPESSRLKTEVTVDELLKNVGGGWDEKTTMTGVSKESAQKLLKDAYQLFDAEYEKRDTEDNAAKLDNLEKVIDLLQAKRKEPSAEAVVSERVSEATVETVVTQPQEVGVETAAETPKETREEVPIDNVIDRSAEFRRRTEVNKTLTSATKLGVEMFGGSSALTQGDKILAGSKSAMEAIRKTFDLKQIDAAMRSEMIKSFDVLRSGIHNQIKEQAAKRPEGYNDLITALDKVQGFIAELKSAQASAETTSNKEQAA</sequence>
<evidence type="ECO:0000313" key="3">
    <source>
        <dbReference type="Proteomes" id="UP000178742"/>
    </source>
</evidence>
<dbReference type="AlphaFoldDB" id="A0A1F6M494"/>
<dbReference type="STRING" id="1798676.A3B90_02425"/>
<evidence type="ECO:0000313" key="2">
    <source>
        <dbReference type="EMBL" id="OGH66373.1"/>
    </source>
</evidence>
<proteinExistence type="predicted"/>
<organism evidence="2 3">
    <name type="scientific">Candidatus Magasanikbacteria bacterium RIFCSPHIGHO2_02_FULL_41_13</name>
    <dbReference type="NCBI Taxonomy" id="1798676"/>
    <lineage>
        <taxon>Bacteria</taxon>
        <taxon>Candidatus Magasanikiibacteriota</taxon>
    </lineage>
</organism>
<feature type="region of interest" description="Disordered" evidence="1">
    <location>
        <begin position="1"/>
        <end position="23"/>
    </location>
</feature>
<gene>
    <name evidence="2" type="ORF">A3B90_02425</name>
</gene>